<dbReference type="GO" id="GO:0009252">
    <property type="term" value="P:peptidoglycan biosynthetic process"/>
    <property type="evidence" value="ECO:0007669"/>
    <property type="project" value="UniProtKB-UniRule"/>
</dbReference>
<comment type="catalytic activity">
    <reaction evidence="7 8">
        <text>UDP-N-acetyl-alpha-D-muramoyl-L-alanine + D-glutamate + ATP = UDP-N-acetyl-alpha-D-muramoyl-L-alanyl-D-glutamate + ADP + phosphate + H(+)</text>
        <dbReference type="Rhea" id="RHEA:16429"/>
        <dbReference type="ChEBI" id="CHEBI:15378"/>
        <dbReference type="ChEBI" id="CHEBI:29986"/>
        <dbReference type="ChEBI" id="CHEBI:30616"/>
        <dbReference type="ChEBI" id="CHEBI:43474"/>
        <dbReference type="ChEBI" id="CHEBI:83898"/>
        <dbReference type="ChEBI" id="CHEBI:83900"/>
        <dbReference type="ChEBI" id="CHEBI:456216"/>
        <dbReference type="EC" id="6.3.2.9"/>
    </reaction>
</comment>
<dbReference type="GO" id="GO:0008360">
    <property type="term" value="P:regulation of cell shape"/>
    <property type="evidence" value="ECO:0007669"/>
    <property type="project" value="UniProtKB-KW"/>
</dbReference>
<keyword evidence="12" id="KW-1185">Reference proteome</keyword>
<dbReference type="SUPFAM" id="SSF53623">
    <property type="entry name" value="MurD-like peptide ligases, catalytic domain"/>
    <property type="match status" value="1"/>
</dbReference>
<dbReference type="AlphaFoldDB" id="A0A1T2KWS3"/>
<dbReference type="PANTHER" id="PTHR43692">
    <property type="entry name" value="UDP-N-ACETYLMURAMOYLALANINE--D-GLUTAMATE LIGASE"/>
    <property type="match status" value="1"/>
</dbReference>
<evidence type="ECO:0000259" key="9">
    <source>
        <dbReference type="Pfam" id="PF02875"/>
    </source>
</evidence>
<feature type="binding site" evidence="7">
    <location>
        <begin position="115"/>
        <end position="121"/>
    </location>
    <ligand>
        <name>ATP</name>
        <dbReference type="ChEBI" id="CHEBI:30616"/>
    </ligand>
</feature>
<dbReference type="Proteomes" id="UP000190896">
    <property type="component" value="Unassembled WGS sequence"/>
</dbReference>
<evidence type="ECO:0000256" key="1">
    <source>
        <dbReference type="ARBA" id="ARBA00004496"/>
    </source>
</evidence>
<reference evidence="11 12" key="1">
    <citation type="submission" date="2016-11" db="EMBL/GenBank/DDBJ databases">
        <title>Mixed transmission modes and dynamic genome evolution in an obligate animal-bacterial symbiosis.</title>
        <authorList>
            <person name="Russell S.L."/>
            <person name="Corbett-Detig R.B."/>
            <person name="Cavanaugh C.M."/>
        </authorList>
    </citation>
    <scope>NUCLEOTIDE SEQUENCE [LARGE SCALE GENOMIC DNA]</scope>
    <source>
        <strain evidence="11">Se-Cadez</strain>
    </source>
</reference>
<dbReference type="InterPro" id="IPR005762">
    <property type="entry name" value="MurD"/>
</dbReference>
<dbReference type="GO" id="GO:0008764">
    <property type="term" value="F:UDP-N-acetylmuramoylalanine-D-glutamate ligase activity"/>
    <property type="evidence" value="ECO:0007669"/>
    <property type="project" value="UniProtKB-UniRule"/>
</dbReference>
<name>A0A1T2KWS3_9GAMM</name>
<dbReference type="NCBIfam" id="TIGR01087">
    <property type="entry name" value="murD"/>
    <property type="match status" value="1"/>
</dbReference>
<dbReference type="GO" id="GO:0005737">
    <property type="term" value="C:cytoplasm"/>
    <property type="evidence" value="ECO:0007669"/>
    <property type="project" value="UniProtKB-SubCell"/>
</dbReference>
<evidence type="ECO:0000256" key="2">
    <source>
        <dbReference type="ARBA" id="ARBA00004752"/>
    </source>
</evidence>
<sequence>MDSMETGKTLVVGLGKTGLSCARFLAARGVSAAITDSREQPPGLEELRRELPDTALFLGAFDAAVFEAADRLVVSPGVPVDQPLIRDAMARGVPVIGDIELFAQEVNAPMAAITGSNGKSSVTTLLGEMADKAGRQVKVGGNLGEPALDLLSDDADLYVLELSSFQLETTHTLASRVAVVLNVSADHMDRYDSLASYADAKARIYHHAEVGVFNLDDPLVMAMQGAEKSALFFTLGEPGKDSFGLRIEDERLWLCFEQERLVAADELRVPGSHNLANALAALAMGRALELPMSAMLDALRAFRGLPHRTQFVAEHAGVSWYNDSKGTNVGACIAALRGFASTAGEDRTVLIAGGDDKGADFSDLKPVVKDTARGVVLIGQDAQGIADAIGDTVPVAFAEDMKEAVALAAGLAQPGDRVLLSPVCASFDMYRSYEHRGEVFMTEVGRLVS</sequence>
<keyword evidence="4 7" id="KW-0436">Ligase</keyword>
<dbReference type="OrthoDB" id="9809796at2"/>
<dbReference type="SUPFAM" id="SSF51984">
    <property type="entry name" value="MurCD N-terminal domain"/>
    <property type="match status" value="1"/>
</dbReference>
<evidence type="ECO:0000256" key="5">
    <source>
        <dbReference type="ARBA" id="ARBA00022741"/>
    </source>
</evidence>
<evidence type="ECO:0000256" key="8">
    <source>
        <dbReference type="RuleBase" id="RU003664"/>
    </source>
</evidence>
<dbReference type="EC" id="6.3.2.9" evidence="7 8"/>
<dbReference type="Pfam" id="PF02875">
    <property type="entry name" value="Mur_ligase_C"/>
    <property type="match status" value="1"/>
</dbReference>
<evidence type="ECO:0000256" key="6">
    <source>
        <dbReference type="ARBA" id="ARBA00022840"/>
    </source>
</evidence>
<dbReference type="SUPFAM" id="SSF53244">
    <property type="entry name" value="MurD-like peptide ligases, peptide-binding domain"/>
    <property type="match status" value="1"/>
</dbReference>
<dbReference type="Gene3D" id="3.40.50.720">
    <property type="entry name" value="NAD(P)-binding Rossmann-like Domain"/>
    <property type="match status" value="1"/>
</dbReference>
<evidence type="ECO:0000256" key="3">
    <source>
        <dbReference type="ARBA" id="ARBA00022490"/>
    </source>
</evidence>
<comment type="pathway">
    <text evidence="2 7 8">Cell wall biogenesis; peptidoglycan biosynthesis.</text>
</comment>
<keyword evidence="6 7" id="KW-0067">ATP-binding</keyword>
<keyword evidence="7 8" id="KW-0573">Peptidoglycan synthesis</keyword>
<dbReference type="InterPro" id="IPR013221">
    <property type="entry name" value="Mur_ligase_cen"/>
</dbReference>
<keyword evidence="7 8" id="KW-0133">Cell shape</keyword>
<comment type="subcellular location">
    <subcellularLocation>
        <location evidence="1 7 8">Cytoplasm</location>
    </subcellularLocation>
</comment>
<keyword evidence="5 7" id="KW-0547">Nucleotide-binding</keyword>
<evidence type="ECO:0000256" key="7">
    <source>
        <dbReference type="HAMAP-Rule" id="MF_00639"/>
    </source>
</evidence>
<dbReference type="EMBL" id="MPRJ01000013">
    <property type="protein sequence ID" value="OOZ37308.1"/>
    <property type="molecule type" value="Genomic_DNA"/>
</dbReference>
<organism evidence="11 12">
    <name type="scientific">Solemya velesiana gill symbiont</name>
    <dbReference type="NCBI Taxonomy" id="1918948"/>
    <lineage>
        <taxon>Bacteria</taxon>
        <taxon>Pseudomonadati</taxon>
        <taxon>Pseudomonadota</taxon>
        <taxon>Gammaproteobacteria</taxon>
        <taxon>sulfur-oxidizing symbionts</taxon>
    </lineage>
</organism>
<dbReference type="PANTHER" id="PTHR43692:SF1">
    <property type="entry name" value="UDP-N-ACETYLMURAMOYLALANINE--D-GLUTAMATE LIGASE"/>
    <property type="match status" value="1"/>
</dbReference>
<dbReference type="Gene3D" id="3.90.190.20">
    <property type="entry name" value="Mur ligase, C-terminal domain"/>
    <property type="match status" value="1"/>
</dbReference>
<feature type="domain" description="Mur ligase central" evidence="10">
    <location>
        <begin position="113"/>
        <end position="284"/>
    </location>
</feature>
<dbReference type="Gene3D" id="3.40.1190.10">
    <property type="entry name" value="Mur-like, catalytic domain"/>
    <property type="match status" value="1"/>
</dbReference>
<dbReference type="HAMAP" id="MF_00639">
    <property type="entry name" value="MurD"/>
    <property type="match status" value="1"/>
</dbReference>
<dbReference type="GO" id="GO:0071555">
    <property type="term" value="P:cell wall organization"/>
    <property type="evidence" value="ECO:0007669"/>
    <property type="project" value="UniProtKB-KW"/>
</dbReference>
<comment type="similarity">
    <text evidence="7">Belongs to the MurCDEF family.</text>
</comment>
<comment type="caution">
    <text evidence="11">The sequence shown here is derived from an EMBL/GenBank/DDBJ whole genome shotgun (WGS) entry which is preliminary data.</text>
</comment>
<dbReference type="Pfam" id="PF08245">
    <property type="entry name" value="Mur_ligase_M"/>
    <property type="match status" value="1"/>
</dbReference>
<evidence type="ECO:0000259" key="10">
    <source>
        <dbReference type="Pfam" id="PF08245"/>
    </source>
</evidence>
<proteinExistence type="inferred from homology"/>
<dbReference type="GO" id="GO:0051301">
    <property type="term" value="P:cell division"/>
    <property type="evidence" value="ECO:0007669"/>
    <property type="project" value="UniProtKB-KW"/>
</dbReference>
<dbReference type="InterPro" id="IPR036615">
    <property type="entry name" value="Mur_ligase_C_dom_sf"/>
</dbReference>
<protein>
    <recommendedName>
        <fullName evidence="7 8">UDP-N-acetylmuramoylalanine--D-glutamate ligase</fullName>
        <ecNumber evidence="7 8">6.3.2.9</ecNumber>
    </recommendedName>
    <alternativeName>
        <fullName evidence="7">D-glutamic acid-adding enzyme</fullName>
    </alternativeName>
    <alternativeName>
        <fullName evidence="7">UDP-N-acetylmuramoyl-L-alanyl-D-glutamate synthetase</fullName>
    </alternativeName>
</protein>
<keyword evidence="3 7" id="KW-0963">Cytoplasm</keyword>
<feature type="domain" description="Mur ligase C-terminal" evidence="9">
    <location>
        <begin position="307"/>
        <end position="422"/>
    </location>
</feature>
<dbReference type="InterPro" id="IPR004101">
    <property type="entry name" value="Mur_ligase_C"/>
</dbReference>
<keyword evidence="7 8" id="KW-0961">Cell wall biogenesis/degradation</keyword>
<keyword evidence="7 8" id="KW-0131">Cell cycle</keyword>
<dbReference type="Pfam" id="PF21799">
    <property type="entry name" value="MurD-like_N"/>
    <property type="match status" value="1"/>
</dbReference>
<evidence type="ECO:0000256" key="4">
    <source>
        <dbReference type="ARBA" id="ARBA00022598"/>
    </source>
</evidence>
<dbReference type="InterPro" id="IPR036565">
    <property type="entry name" value="Mur-like_cat_sf"/>
</dbReference>
<keyword evidence="7 8" id="KW-0132">Cell division</keyword>
<comment type="function">
    <text evidence="7 8">Cell wall formation. Catalyzes the addition of glutamate to the nucleotide precursor UDP-N-acetylmuramoyl-L-alanine (UMA).</text>
</comment>
<evidence type="ECO:0000313" key="11">
    <source>
        <dbReference type="EMBL" id="OOZ37308.1"/>
    </source>
</evidence>
<accession>A0A1T2KWS3</accession>
<dbReference type="UniPathway" id="UPA00219"/>
<gene>
    <name evidence="7" type="primary">murD</name>
    <name evidence="11" type="ORF">BOW51_03185</name>
</gene>
<evidence type="ECO:0000313" key="12">
    <source>
        <dbReference type="Proteomes" id="UP000190896"/>
    </source>
</evidence>
<dbReference type="GO" id="GO:0005524">
    <property type="term" value="F:ATP binding"/>
    <property type="evidence" value="ECO:0007669"/>
    <property type="project" value="UniProtKB-UniRule"/>
</dbReference>